<comment type="caution">
    <text evidence="13">The sequence shown here is derived from an EMBL/GenBank/DDBJ whole genome shotgun (WGS) entry which is preliminary data.</text>
</comment>
<keyword evidence="7 9" id="KW-0472">Membrane</keyword>
<name>A0ABT2BWT0_9BURK</name>
<dbReference type="InterPro" id="IPR036318">
    <property type="entry name" value="FAD-bd_PCMH-like_sf"/>
</dbReference>
<protein>
    <submittedName>
        <fullName evidence="13">Hemolysin family protein</fullName>
    </submittedName>
</protein>
<evidence type="ECO:0000256" key="3">
    <source>
        <dbReference type="ARBA" id="ARBA00022692"/>
    </source>
</evidence>
<keyword evidence="5 9" id="KW-1133">Transmembrane helix</keyword>
<dbReference type="InterPro" id="IPR005170">
    <property type="entry name" value="Transptr-assoc_dom"/>
</dbReference>
<dbReference type="PROSITE" id="PS51371">
    <property type="entry name" value="CBS"/>
    <property type="match status" value="2"/>
</dbReference>
<keyword evidence="14" id="KW-1185">Reference proteome</keyword>
<dbReference type="InterPro" id="IPR046342">
    <property type="entry name" value="CBS_dom_sf"/>
</dbReference>
<dbReference type="Pfam" id="PF03471">
    <property type="entry name" value="CorC_HlyC"/>
    <property type="match status" value="1"/>
</dbReference>
<dbReference type="Pfam" id="PF01595">
    <property type="entry name" value="CNNM"/>
    <property type="match status" value="1"/>
</dbReference>
<dbReference type="InterPro" id="IPR044751">
    <property type="entry name" value="Ion_transp-like_CBS"/>
</dbReference>
<keyword evidence="2" id="KW-1003">Cell membrane</keyword>
<dbReference type="SMART" id="SM01091">
    <property type="entry name" value="CorC_HlyC"/>
    <property type="match status" value="1"/>
</dbReference>
<dbReference type="CDD" id="cd04590">
    <property type="entry name" value="CBS_pair_CorC_HlyC_assoc"/>
    <property type="match status" value="1"/>
</dbReference>
<dbReference type="InterPro" id="IPR051676">
    <property type="entry name" value="UPF0053_domain"/>
</dbReference>
<accession>A0ABT2BWT0</accession>
<evidence type="ECO:0000259" key="11">
    <source>
        <dbReference type="PROSITE" id="PS51371"/>
    </source>
</evidence>
<dbReference type="PANTHER" id="PTHR43099">
    <property type="entry name" value="UPF0053 PROTEIN YRKA"/>
    <property type="match status" value="1"/>
</dbReference>
<evidence type="ECO:0000256" key="10">
    <source>
        <dbReference type="SAM" id="Phobius"/>
    </source>
</evidence>
<dbReference type="EMBL" id="JANUHC010000003">
    <property type="protein sequence ID" value="MCS0629591.1"/>
    <property type="molecule type" value="Genomic_DNA"/>
</dbReference>
<evidence type="ECO:0000259" key="12">
    <source>
        <dbReference type="PROSITE" id="PS51846"/>
    </source>
</evidence>
<keyword evidence="6 8" id="KW-0129">CBS domain</keyword>
<evidence type="ECO:0000313" key="14">
    <source>
        <dbReference type="Proteomes" id="UP001165263"/>
    </source>
</evidence>
<proteinExistence type="predicted"/>
<dbReference type="Gene3D" id="3.10.580.10">
    <property type="entry name" value="CBS-domain"/>
    <property type="match status" value="1"/>
</dbReference>
<dbReference type="RefSeq" id="WP_259448721.1">
    <property type="nucleotide sequence ID" value="NZ_CP119520.1"/>
</dbReference>
<organism evidence="13 14">
    <name type="scientific">Telluria mixta</name>
    <dbReference type="NCBI Taxonomy" id="34071"/>
    <lineage>
        <taxon>Bacteria</taxon>
        <taxon>Pseudomonadati</taxon>
        <taxon>Pseudomonadota</taxon>
        <taxon>Betaproteobacteria</taxon>
        <taxon>Burkholderiales</taxon>
        <taxon>Oxalobacteraceae</taxon>
        <taxon>Telluria group</taxon>
        <taxon>Telluria</taxon>
    </lineage>
</organism>
<evidence type="ECO:0000256" key="5">
    <source>
        <dbReference type="ARBA" id="ARBA00022989"/>
    </source>
</evidence>
<dbReference type="SUPFAM" id="SSF56176">
    <property type="entry name" value="FAD-binding/transporter-associated domain-like"/>
    <property type="match status" value="1"/>
</dbReference>
<evidence type="ECO:0000256" key="9">
    <source>
        <dbReference type="PROSITE-ProRule" id="PRU01193"/>
    </source>
</evidence>
<feature type="transmembrane region" description="Helical" evidence="10">
    <location>
        <begin position="136"/>
        <end position="158"/>
    </location>
</feature>
<comment type="subcellular location">
    <subcellularLocation>
        <location evidence="1">Cell membrane</location>
        <topology evidence="1">Multi-pass membrane protein</topology>
    </subcellularLocation>
</comment>
<dbReference type="Gene3D" id="3.30.465.10">
    <property type="match status" value="1"/>
</dbReference>
<keyword evidence="4" id="KW-0677">Repeat</keyword>
<evidence type="ECO:0000256" key="2">
    <source>
        <dbReference type="ARBA" id="ARBA00022475"/>
    </source>
</evidence>
<gene>
    <name evidence="13" type="ORF">NX786_09620</name>
</gene>
<dbReference type="PANTHER" id="PTHR43099:SF5">
    <property type="entry name" value="HLYC_CORC FAMILY TRANSPORTER"/>
    <property type="match status" value="1"/>
</dbReference>
<dbReference type="SUPFAM" id="SSF54631">
    <property type="entry name" value="CBS-domain pair"/>
    <property type="match status" value="1"/>
</dbReference>
<evidence type="ECO:0000256" key="6">
    <source>
        <dbReference type="ARBA" id="ARBA00023122"/>
    </source>
</evidence>
<dbReference type="PROSITE" id="PS51846">
    <property type="entry name" value="CNNM"/>
    <property type="match status" value="1"/>
</dbReference>
<keyword evidence="3 9" id="KW-0812">Transmembrane</keyword>
<dbReference type="InterPro" id="IPR000644">
    <property type="entry name" value="CBS_dom"/>
</dbReference>
<feature type="domain" description="CBS" evidence="11">
    <location>
        <begin position="289"/>
        <end position="346"/>
    </location>
</feature>
<evidence type="ECO:0000256" key="7">
    <source>
        <dbReference type="ARBA" id="ARBA00023136"/>
    </source>
</evidence>
<evidence type="ECO:0000256" key="8">
    <source>
        <dbReference type="PROSITE-ProRule" id="PRU00703"/>
    </source>
</evidence>
<evidence type="ECO:0000256" key="1">
    <source>
        <dbReference type="ARBA" id="ARBA00004651"/>
    </source>
</evidence>
<feature type="domain" description="CNNM transmembrane" evidence="12">
    <location>
        <begin position="1"/>
        <end position="205"/>
    </location>
</feature>
<feature type="transmembrane region" description="Helical" evidence="10">
    <location>
        <begin position="100"/>
        <end position="124"/>
    </location>
</feature>
<dbReference type="Pfam" id="PF00571">
    <property type="entry name" value="CBS"/>
    <property type="match status" value="1"/>
</dbReference>
<dbReference type="InterPro" id="IPR016169">
    <property type="entry name" value="FAD-bd_PCMH_sub2"/>
</dbReference>
<dbReference type="InterPro" id="IPR002550">
    <property type="entry name" value="CNNM"/>
</dbReference>
<reference evidence="13" key="1">
    <citation type="submission" date="2022-08" db="EMBL/GenBank/DDBJ databases">
        <title>Reclassification of Massilia species as members of the genera Telluria, Duganella, Pseudoduganella, Mokoshia gen. nov. and Zemynaea gen. nov. using orthogonal and non-orthogonal genome-based approaches.</title>
        <authorList>
            <person name="Bowman J.P."/>
        </authorList>
    </citation>
    <scope>NUCLEOTIDE SEQUENCE</scope>
    <source>
        <strain evidence="13">LMG 11547</strain>
    </source>
</reference>
<feature type="domain" description="CBS" evidence="11">
    <location>
        <begin position="224"/>
        <end position="283"/>
    </location>
</feature>
<evidence type="ECO:0000313" key="13">
    <source>
        <dbReference type="EMBL" id="MCS0629591.1"/>
    </source>
</evidence>
<evidence type="ECO:0000256" key="4">
    <source>
        <dbReference type="ARBA" id="ARBA00022737"/>
    </source>
</evidence>
<dbReference type="Proteomes" id="UP001165263">
    <property type="component" value="Unassembled WGS sequence"/>
</dbReference>
<sequence length="448" mass="49476">MQNVLLVVLALLLVVLNGFFVAAEFGIVTLRKTRVRAIAKTGGLRGRILYKVHSQLDAYLSACQLGITLASLGLGWVGEPAFANLLEPVFSLVGVTSPQIIHGVSFVVAFSVISFLHIVVGELAPKSLAIRVPEAVGLWSAVPLYGFYWAMYPAIWLLNESANLVLRVAGLSGVGGHETHYSNDELKLILRTNTGTPGERFTHDERHILAQSLEFAQHTVADLMRPINEVSALYASRSLEQNLDTMRRNRFSRYPYFDEDGEEVLGVIHLKDLFFAEQSGKDVDDLTEYLRPVDLISARTPAIELFRRFRGGAPHFALIGEKGKRPVGFITLDNLLGAIVGEIRDEFRLNENDWLPQGDGTFIGKASLPIVSLERVLGIDINNEEMGLDEVESVGGLLMAKLGDIPKQGQRIEFPKFDVVVKKTNGPRILLVKVIPQLERGADEDDLD</sequence>